<feature type="transmembrane region" description="Helical" evidence="6">
    <location>
        <begin position="393"/>
        <end position="412"/>
    </location>
</feature>
<feature type="transmembrane region" description="Helical" evidence="6">
    <location>
        <begin position="363"/>
        <end position="386"/>
    </location>
</feature>
<keyword evidence="2" id="KW-0813">Transport</keyword>
<feature type="transmembrane region" description="Helical" evidence="6">
    <location>
        <begin position="451"/>
        <end position="471"/>
    </location>
</feature>
<keyword evidence="9" id="KW-1185">Reference proteome</keyword>
<comment type="caution">
    <text evidence="8">The sequence shown here is derived from an EMBL/GenBank/DDBJ whole genome shotgun (WGS) entry which is preliminary data.</text>
</comment>
<accession>A0A316TSM8</accession>
<dbReference type="PANTHER" id="PTHR19432">
    <property type="entry name" value="SUGAR TRANSPORTER"/>
    <property type="match status" value="1"/>
</dbReference>
<dbReference type="EMBL" id="QGGB01000007">
    <property type="protein sequence ID" value="PWN06349.1"/>
    <property type="molecule type" value="Genomic_DNA"/>
</dbReference>
<organism evidence="8 9">
    <name type="scientific">Rhodohalobacter mucosus</name>
    <dbReference type="NCBI Taxonomy" id="2079485"/>
    <lineage>
        <taxon>Bacteria</taxon>
        <taxon>Pseudomonadati</taxon>
        <taxon>Balneolota</taxon>
        <taxon>Balneolia</taxon>
        <taxon>Balneolales</taxon>
        <taxon>Balneolaceae</taxon>
        <taxon>Rhodohalobacter</taxon>
    </lineage>
</organism>
<keyword evidence="4 6" id="KW-1133">Transmembrane helix</keyword>
<keyword evidence="3 6" id="KW-0812">Transmembrane</keyword>
<dbReference type="Pfam" id="PF07690">
    <property type="entry name" value="MFS_1"/>
    <property type="match status" value="1"/>
</dbReference>
<dbReference type="InterPro" id="IPR011701">
    <property type="entry name" value="MFS"/>
</dbReference>
<gene>
    <name evidence="8" type="ORF">DDZ15_11045</name>
</gene>
<dbReference type="PROSITE" id="PS50850">
    <property type="entry name" value="MFS"/>
    <property type="match status" value="1"/>
</dbReference>
<feature type="transmembrane region" description="Helical" evidence="6">
    <location>
        <begin position="483"/>
        <end position="504"/>
    </location>
</feature>
<name>A0A316TSM8_9BACT</name>
<protein>
    <submittedName>
        <fullName evidence="8">MFS transporter</fullName>
    </submittedName>
</protein>
<evidence type="ECO:0000256" key="2">
    <source>
        <dbReference type="ARBA" id="ARBA00022448"/>
    </source>
</evidence>
<dbReference type="GO" id="GO:0022857">
    <property type="term" value="F:transmembrane transporter activity"/>
    <property type="evidence" value="ECO:0007669"/>
    <property type="project" value="InterPro"/>
</dbReference>
<evidence type="ECO:0000256" key="3">
    <source>
        <dbReference type="ARBA" id="ARBA00022692"/>
    </source>
</evidence>
<dbReference type="Proteomes" id="UP000245533">
    <property type="component" value="Unassembled WGS sequence"/>
</dbReference>
<keyword evidence="5 6" id="KW-0472">Membrane</keyword>
<dbReference type="Gene3D" id="1.20.1250.20">
    <property type="entry name" value="MFS general substrate transporter like domains"/>
    <property type="match status" value="1"/>
</dbReference>
<dbReference type="GO" id="GO:0016020">
    <property type="term" value="C:membrane"/>
    <property type="evidence" value="ECO:0007669"/>
    <property type="project" value="UniProtKB-SubCell"/>
</dbReference>
<dbReference type="PANTHER" id="PTHR19432:SF35">
    <property type="entry name" value="SOLUTE CARRIER FAMILY 45 MEMBER 3 ISOFORM X1"/>
    <property type="match status" value="1"/>
</dbReference>
<feature type="transmembrane region" description="Helical" evidence="6">
    <location>
        <begin position="12"/>
        <end position="32"/>
    </location>
</feature>
<evidence type="ECO:0000259" key="7">
    <source>
        <dbReference type="PROSITE" id="PS50850"/>
    </source>
</evidence>
<feature type="transmembrane region" description="Helical" evidence="6">
    <location>
        <begin position="320"/>
        <end position="343"/>
    </location>
</feature>
<evidence type="ECO:0000256" key="6">
    <source>
        <dbReference type="SAM" id="Phobius"/>
    </source>
</evidence>
<feature type="transmembrane region" description="Helical" evidence="6">
    <location>
        <begin position="85"/>
        <end position="101"/>
    </location>
</feature>
<evidence type="ECO:0000313" key="8">
    <source>
        <dbReference type="EMBL" id="PWN06349.1"/>
    </source>
</evidence>
<evidence type="ECO:0000256" key="1">
    <source>
        <dbReference type="ARBA" id="ARBA00004141"/>
    </source>
</evidence>
<dbReference type="InterPro" id="IPR036259">
    <property type="entry name" value="MFS_trans_sf"/>
</dbReference>
<dbReference type="SUPFAM" id="SSF103473">
    <property type="entry name" value="MFS general substrate transporter"/>
    <property type="match status" value="1"/>
</dbReference>
<dbReference type="RefSeq" id="WP_109647142.1">
    <property type="nucleotide sequence ID" value="NZ_QGGB01000007.1"/>
</dbReference>
<reference evidence="8 9" key="1">
    <citation type="submission" date="2018-05" db="EMBL/GenBank/DDBJ databases">
        <title>Rhodohalobacter halophilus gen. nov., sp. nov., a moderately halophilic member of the family Balneolaceae.</title>
        <authorList>
            <person name="Liu Z.-W."/>
        </authorList>
    </citation>
    <scope>NUCLEOTIDE SEQUENCE [LARGE SCALE GENOMIC DNA]</scope>
    <source>
        <strain evidence="8 9">8A47</strain>
    </source>
</reference>
<feature type="transmembrane region" description="Helical" evidence="6">
    <location>
        <begin position="271"/>
        <end position="293"/>
    </location>
</feature>
<dbReference type="InterPro" id="IPR020846">
    <property type="entry name" value="MFS_dom"/>
</dbReference>
<sequence length="512" mass="55898">MSISPQPRPKLGFWEIWNMSFGFLGIQFGFALQNANVSRIFETLGANVDLIPLLWLAAPVTGLVIQPIVGYFSDRTWTRLGRRRPYFLWGAIFASAALIVMPNSPVLWVAAGMLWILDASINISMEPFRAFVGDTLPSEQRTKGFAMQSFFIGTGAVVASALPWMMTNWFNVANTAPEGVIPPSVKWSFYIGGVVFLLAVMWTVFRSHEYSPDELEAFEAYDDLQISGADEAKRDIPIEAGEGKKKVTFGNIALLAGLLLSYWVWSGSYDSELYILTVGTAVLGLVSLMAGFLQKSGNTSQGLVVVVHDFLTMPKTMVQLAVVQFFSWFALFAMWIYTTAAVTSHIYGTSDTTSILYNEGADWVGILFAVYNGFAAVIAFALAPMAKATSRKIVHAIALIAGGLSLISIYFMPNPNLLIIPMIGIGLAWASILAMPYAILAGSLPASKMGLYMGIFNFFIVIPQIIAASMLGYITRNWFEGEAIYSLMLGGGAMIIAAASMYFVDDVDNPDA</sequence>
<feature type="domain" description="Major facilitator superfamily (MFS) profile" evidence="7">
    <location>
        <begin position="316"/>
        <end position="512"/>
    </location>
</feature>
<evidence type="ECO:0000256" key="5">
    <source>
        <dbReference type="ARBA" id="ARBA00023136"/>
    </source>
</evidence>
<feature type="transmembrane region" description="Helical" evidence="6">
    <location>
        <begin position="52"/>
        <end position="73"/>
    </location>
</feature>
<feature type="transmembrane region" description="Helical" evidence="6">
    <location>
        <begin position="418"/>
        <end position="439"/>
    </location>
</feature>
<comment type="subcellular location">
    <subcellularLocation>
        <location evidence="1">Membrane</location>
        <topology evidence="1">Multi-pass membrane protein</topology>
    </subcellularLocation>
</comment>
<evidence type="ECO:0000256" key="4">
    <source>
        <dbReference type="ARBA" id="ARBA00022989"/>
    </source>
</evidence>
<feature type="transmembrane region" description="Helical" evidence="6">
    <location>
        <begin position="145"/>
        <end position="167"/>
    </location>
</feature>
<dbReference type="AlphaFoldDB" id="A0A316TSM8"/>
<evidence type="ECO:0000313" key="9">
    <source>
        <dbReference type="Proteomes" id="UP000245533"/>
    </source>
</evidence>
<proteinExistence type="predicted"/>
<feature type="transmembrane region" description="Helical" evidence="6">
    <location>
        <begin position="247"/>
        <end position="265"/>
    </location>
</feature>
<feature type="transmembrane region" description="Helical" evidence="6">
    <location>
        <begin position="187"/>
        <end position="205"/>
    </location>
</feature>
<dbReference type="OrthoDB" id="7584869at2"/>